<reference evidence="1" key="1">
    <citation type="submission" date="2015-02" db="EMBL/GenBank/DDBJ databases">
        <title>Factors That Affect the Transfer of a beta-lactam Resistance Conferring Plasmid.</title>
        <authorList>
            <person name="Nandel N."/>
        </authorList>
    </citation>
    <scope>NUCLEOTIDE SEQUENCE</scope>
    <source>
        <strain evidence="1">MG1655 YFP</strain>
        <plasmid evidence="1">ESBL242</plasmid>
    </source>
</reference>
<evidence type="ECO:0000313" key="3">
    <source>
        <dbReference type="Proteomes" id="UP000532204"/>
    </source>
</evidence>
<dbReference type="AlphaFoldDB" id="A0A141BRB4"/>
<gene>
    <name evidence="2" type="ORF">E6D34_08030</name>
</gene>
<organism evidence="1">
    <name type="scientific">Escherichia coli</name>
    <dbReference type="NCBI Taxonomy" id="562"/>
    <lineage>
        <taxon>Bacteria</taxon>
        <taxon>Pseudomonadati</taxon>
        <taxon>Pseudomonadota</taxon>
        <taxon>Gammaproteobacteria</taxon>
        <taxon>Enterobacterales</taxon>
        <taxon>Enterobacteriaceae</taxon>
        <taxon>Escherichia</taxon>
    </lineage>
</organism>
<geneLocation type="plasmid" evidence="1">
    <name>ESBL242</name>
</geneLocation>
<dbReference type="InterPro" id="IPR025915">
    <property type="entry name" value="Phage_gp49_66"/>
</dbReference>
<dbReference type="Proteomes" id="UP000532204">
    <property type="component" value="Unassembled WGS sequence"/>
</dbReference>
<keyword evidence="1" id="KW-0614">Plasmid</keyword>
<dbReference type="EMBL" id="AASEBA010000012">
    <property type="protein sequence ID" value="EFC9749219.1"/>
    <property type="molecule type" value="Genomic_DNA"/>
</dbReference>
<name>A0A141BRB4_ECOLX</name>
<protein>
    <submittedName>
        <fullName evidence="1">Phage family protein</fullName>
    </submittedName>
</protein>
<proteinExistence type="predicted"/>
<evidence type="ECO:0000313" key="2">
    <source>
        <dbReference type="EMBL" id="EFC9749219.1"/>
    </source>
</evidence>
<dbReference type="EMBL" id="KP792123">
    <property type="protein sequence ID" value="AKN41038.1"/>
    <property type="molecule type" value="Genomic_DNA"/>
</dbReference>
<sequence length="116" mass="13429">MTSKDNTPLKVTPEHIEQLIQSEHYFTAYDASHGDNFISVYNSKTDIDKCHESLKLLTFCVMVLKNGYTVTGKSACVRPEIFNFDVGREYARKDAIDQIWPLEGYLLKQKWHEAKQ</sequence>
<evidence type="ECO:0000313" key="1">
    <source>
        <dbReference type="EMBL" id="AKN41038.1"/>
    </source>
</evidence>
<dbReference type="Pfam" id="PF13876">
    <property type="entry name" value="Phage_gp49_66"/>
    <property type="match status" value="1"/>
</dbReference>
<reference evidence="2 3" key="2">
    <citation type="submission" date="2019-05" db="EMBL/GenBank/DDBJ databases">
        <authorList>
            <consortium name="NARMS: The National Antimicrobial Resistance Monitoring System"/>
        </authorList>
    </citation>
    <scope>NUCLEOTIDE SEQUENCE [LARGE SCALE GENOMIC DNA]</scope>
    <source>
        <strain evidence="2 3">CVM N18EC122</strain>
    </source>
</reference>
<dbReference type="RefSeq" id="WP_047579040.1">
    <property type="nucleotide sequence ID" value="NZ_BGSA01000023.1"/>
</dbReference>
<accession>A0A141BRB4</accession>